<protein>
    <recommendedName>
        <fullName evidence="3">Streptomycin adenylyltransferase</fullName>
    </recommendedName>
</protein>
<organism evidence="1 2">
    <name type="scientific">Ferrimonas marina</name>
    <dbReference type="NCBI Taxonomy" id="299255"/>
    <lineage>
        <taxon>Bacteria</taxon>
        <taxon>Pseudomonadati</taxon>
        <taxon>Pseudomonadota</taxon>
        <taxon>Gammaproteobacteria</taxon>
        <taxon>Alteromonadales</taxon>
        <taxon>Ferrimonadaceae</taxon>
        <taxon>Ferrimonas</taxon>
    </lineage>
</organism>
<dbReference type="RefSeq" id="WP_067665543.1">
    <property type="nucleotide sequence ID" value="NZ_FQXG01000014.1"/>
</dbReference>
<dbReference type="Gene3D" id="3.30.460.10">
    <property type="entry name" value="Beta Polymerase, domain 2"/>
    <property type="match status" value="1"/>
</dbReference>
<evidence type="ECO:0008006" key="3">
    <source>
        <dbReference type="Google" id="ProtNLM"/>
    </source>
</evidence>
<keyword evidence="2" id="KW-1185">Reference proteome</keyword>
<proteinExistence type="predicted"/>
<gene>
    <name evidence="1" type="ORF">SAMN02745129_0474</name>
</gene>
<sequence>MHFPTTLPAPHRTFLQQLLTQLTLDNDIVGLAAAGSFSDNSMDAYSDLDLVVAVEPEAFDRLMPQRQQRIQQWLPQQQLLSSFTGEHVGEPRLLIALYDDGSGSLLHVDFKFVRVADAQVRVDDPTILWARDERLAQALSQGEGRYPQPDPQWIEDRFWIWLHYGAGKIARGELFEALDFLSFLRLQVLGPLALAQAGHPPAGVRKLERLLPAFAQQLQATVAQYDADSLWQATAATAGLYLQLRPASVQVREQAQSAAMAYLAAHQH</sequence>
<accession>A0A1M5ZQA6</accession>
<dbReference type="Gene3D" id="1.20.120.330">
    <property type="entry name" value="Nucleotidyltransferases domain 2"/>
    <property type="match status" value="1"/>
</dbReference>
<name>A0A1M5ZQA6_9GAMM</name>
<dbReference type="SUPFAM" id="SSF81301">
    <property type="entry name" value="Nucleotidyltransferase"/>
    <property type="match status" value="1"/>
</dbReference>
<evidence type="ECO:0000313" key="1">
    <source>
        <dbReference type="EMBL" id="SHI26309.1"/>
    </source>
</evidence>
<dbReference type="EMBL" id="FQXG01000014">
    <property type="protein sequence ID" value="SHI26309.1"/>
    <property type="molecule type" value="Genomic_DNA"/>
</dbReference>
<dbReference type="OrthoDB" id="7375008at2"/>
<reference evidence="1 2" key="1">
    <citation type="submission" date="2016-11" db="EMBL/GenBank/DDBJ databases">
        <authorList>
            <person name="Jaros S."/>
            <person name="Januszkiewicz K."/>
            <person name="Wedrychowicz H."/>
        </authorList>
    </citation>
    <scope>NUCLEOTIDE SEQUENCE [LARGE SCALE GENOMIC DNA]</scope>
    <source>
        <strain evidence="1 2">DSM 16917</strain>
    </source>
</reference>
<dbReference type="STRING" id="299255.SAMN02745129_0474"/>
<evidence type="ECO:0000313" key="2">
    <source>
        <dbReference type="Proteomes" id="UP000184268"/>
    </source>
</evidence>
<dbReference type="AlphaFoldDB" id="A0A1M5ZQA6"/>
<dbReference type="Proteomes" id="UP000184268">
    <property type="component" value="Unassembled WGS sequence"/>
</dbReference>
<dbReference type="InterPro" id="IPR043519">
    <property type="entry name" value="NT_sf"/>
</dbReference>